<keyword evidence="8" id="KW-1185">Reference proteome</keyword>
<evidence type="ECO:0000256" key="1">
    <source>
        <dbReference type="ARBA" id="ARBA00022536"/>
    </source>
</evidence>
<evidence type="ECO:0000259" key="6">
    <source>
        <dbReference type="PROSITE" id="PS50026"/>
    </source>
</evidence>
<dbReference type="Gene3D" id="2.60.120.260">
    <property type="entry name" value="Galactose-binding domain-like"/>
    <property type="match status" value="1"/>
</dbReference>
<organism evidence="7 8">
    <name type="scientific">Thalassiosira pseudonana</name>
    <name type="common">Marine diatom</name>
    <name type="synonym">Cyclotella nana</name>
    <dbReference type="NCBI Taxonomy" id="35128"/>
    <lineage>
        <taxon>Eukaryota</taxon>
        <taxon>Sar</taxon>
        <taxon>Stramenopiles</taxon>
        <taxon>Ochrophyta</taxon>
        <taxon>Bacillariophyta</taxon>
        <taxon>Coscinodiscophyceae</taxon>
        <taxon>Thalassiosirophycidae</taxon>
        <taxon>Thalassiosirales</taxon>
        <taxon>Thalassiosiraceae</taxon>
        <taxon>Thalassiosira</taxon>
    </lineage>
</organism>
<dbReference type="Pfam" id="PF23106">
    <property type="entry name" value="EGF_Teneurin"/>
    <property type="match status" value="1"/>
</dbReference>
<feature type="signal peptide" evidence="5">
    <location>
        <begin position="1"/>
        <end position="18"/>
    </location>
</feature>
<dbReference type="PANTHER" id="PTHR11219:SF69">
    <property type="entry name" value="TENEURIN-A"/>
    <property type="match status" value="1"/>
</dbReference>
<dbReference type="Gene3D" id="2.10.25.10">
    <property type="entry name" value="Laminin"/>
    <property type="match status" value="2"/>
</dbReference>
<keyword evidence="5" id="KW-0732">Signal</keyword>
<evidence type="ECO:0000256" key="5">
    <source>
        <dbReference type="SAM" id="SignalP"/>
    </source>
</evidence>
<dbReference type="GeneID" id="7450841"/>
<name>B8CC41_THAPS</name>
<reference evidence="7 8" key="1">
    <citation type="journal article" date="2004" name="Science">
        <title>The genome of the diatom Thalassiosira pseudonana: ecology, evolution, and metabolism.</title>
        <authorList>
            <person name="Armbrust E.V."/>
            <person name="Berges J.A."/>
            <person name="Bowler C."/>
            <person name="Green B.R."/>
            <person name="Martinez D."/>
            <person name="Putnam N.H."/>
            <person name="Zhou S."/>
            <person name="Allen A.E."/>
            <person name="Apt K.E."/>
            <person name="Bechner M."/>
            <person name="Brzezinski M.A."/>
            <person name="Chaal B.K."/>
            <person name="Chiovitti A."/>
            <person name="Davis A.K."/>
            <person name="Demarest M.S."/>
            <person name="Detter J.C."/>
            <person name="Glavina T."/>
            <person name="Goodstein D."/>
            <person name="Hadi M.Z."/>
            <person name="Hellsten U."/>
            <person name="Hildebrand M."/>
            <person name="Jenkins B.D."/>
            <person name="Jurka J."/>
            <person name="Kapitonov V.V."/>
            <person name="Kroger N."/>
            <person name="Lau W.W."/>
            <person name="Lane T.W."/>
            <person name="Larimer F.W."/>
            <person name="Lippmeier J.C."/>
            <person name="Lucas S."/>
            <person name="Medina M."/>
            <person name="Montsant A."/>
            <person name="Obornik M."/>
            <person name="Parker M.S."/>
            <person name="Palenik B."/>
            <person name="Pazour G.J."/>
            <person name="Richardson P.M."/>
            <person name="Rynearson T.A."/>
            <person name="Saito M.A."/>
            <person name="Schwartz D.C."/>
            <person name="Thamatrakoln K."/>
            <person name="Valentin K."/>
            <person name="Vardi A."/>
            <person name="Wilkerson F.P."/>
            <person name="Rokhsar D.S."/>
        </authorList>
    </citation>
    <scope>NUCLEOTIDE SEQUENCE [LARGE SCALE GENOMIC DNA]</scope>
    <source>
        <strain evidence="7 8">CCMP1335</strain>
    </source>
</reference>
<keyword evidence="3 4" id="KW-1015">Disulfide bond</keyword>
<dbReference type="RefSeq" id="XP_002293695.1">
    <property type="nucleotide sequence ID" value="XM_002293659.1"/>
</dbReference>
<keyword evidence="1 4" id="KW-0245">EGF-like domain</keyword>
<gene>
    <name evidence="7" type="primary">sig3</name>
    <name evidence="7" type="ORF">THAPSDRAFT_9724</name>
</gene>
<comment type="caution">
    <text evidence="4">Lacks conserved residue(s) required for the propagation of feature annotation.</text>
</comment>
<feature type="domain" description="EGF-like" evidence="6">
    <location>
        <begin position="72"/>
        <end position="106"/>
    </location>
</feature>
<keyword evidence="2" id="KW-0677">Repeat</keyword>
<dbReference type="Proteomes" id="UP000001449">
    <property type="component" value="Chromosome 14"/>
</dbReference>
<dbReference type="InterPro" id="IPR013111">
    <property type="entry name" value="EGF_extracell"/>
</dbReference>
<dbReference type="PRINTS" id="PR00011">
    <property type="entry name" value="EGFLAMININ"/>
</dbReference>
<sequence>MVKALLVVLATLVATAGAHCPNGCKGNGSCGINDKCTCYLRPNGDPAWTAHDCSERTCPYGSAWSSETTNGANDAHPHAECSNKGTCDRNSGECVCFENYDGKACERTLCPNDCSGRGICLTQKALAIFQGATYETPWDAEKHLGCKCDVGYRGPDCSRKECPSGEDILGGDGAVKGRECSGRGNCNFITGLCQCFDGYFGNKCQHQTVLS</sequence>
<dbReference type="EMBL" id="CM000649">
    <property type="protein sequence ID" value="EED88704.1"/>
    <property type="molecule type" value="Genomic_DNA"/>
</dbReference>
<dbReference type="InterPro" id="IPR000742">
    <property type="entry name" value="EGF"/>
</dbReference>
<accession>B8CC41</accession>
<evidence type="ECO:0000256" key="2">
    <source>
        <dbReference type="ARBA" id="ARBA00022737"/>
    </source>
</evidence>
<feature type="chain" id="PRO_5002869281" evidence="5">
    <location>
        <begin position="19"/>
        <end position="211"/>
    </location>
</feature>
<dbReference type="InterPro" id="IPR051216">
    <property type="entry name" value="Teneurin"/>
</dbReference>
<feature type="disulfide bond" evidence="4">
    <location>
        <begin position="96"/>
        <end position="105"/>
    </location>
</feature>
<reference evidence="7 8" key="2">
    <citation type="journal article" date="2008" name="Nature">
        <title>The Phaeodactylum genome reveals the evolutionary history of diatom genomes.</title>
        <authorList>
            <person name="Bowler C."/>
            <person name="Allen A.E."/>
            <person name="Badger J.H."/>
            <person name="Grimwood J."/>
            <person name="Jabbari K."/>
            <person name="Kuo A."/>
            <person name="Maheswari U."/>
            <person name="Martens C."/>
            <person name="Maumus F."/>
            <person name="Otillar R.P."/>
            <person name="Rayko E."/>
            <person name="Salamov A."/>
            <person name="Vandepoele K."/>
            <person name="Beszteri B."/>
            <person name="Gruber A."/>
            <person name="Heijde M."/>
            <person name="Katinka M."/>
            <person name="Mock T."/>
            <person name="Valentin K."/>
            <person name="Verret F."/>
            <person name="Berges J.A."/>
            <person name="Brownlee C."/>
            <person name="Cadoret J.P."/>
            <person name="Chiovitti A."/>
            <person name="Choi C.J."/>
            <person name="Coesel S."/>
            <person name="De Martino A."/>
            <person name="Detter J.C."/>
            <person name="Durkin C."/>
            <person name="Falciatore A."/>
            <person name="Fournet J."/>
            <person name="Haruta M."/>
            <person name="Huysman M.J."/>
            <person name="Jenkins B.D."/>
            <person name="Jiroutova K."/>
            <person name="Jorgensen R.E."/>
            <person name="Joubert Y."/>
            <person name="Kaplan A."/>
            <person name="Kroger N."/>
            <person name="Kroth P.G."/>
            <person name="La Roche J."/>
            <person name="Lindquist E."/>
            <person name="Lommer M."/>
            <person name="Martin-Jezequel V."/>
            <person name="Lopez P.J."/>
            <person name="Lucas S."/>
            <person name="Mangogna M."/>
            <person name="McGinnis K."/>
            <person name="Medlin L.K."/>
            <person name="Montsant A."/>
            <person name="Oudot-Le Secq M.P."/>
            <person name="Napoli C."/>
            <person name="Obornik M."/>
            <person name="Parker M.S."/>
            <person name="Petit J.L."/>
            <person name="Porcel B.M."/>
            <person name="Poulsen N."/>
            <person name="Robison M."/>
            <person name="Rychlewski L."/>
            <person name="Rynearson T.A."/>
            <person name="Schmutz J."/>
            <person name="Shapiro H."/>
            <person name="Siaut M."/>
            <person name="Stanley M."/>
            <person name="Sussman M.R."/>
            <person name="Taylor A.R."/>
            <person name="Vardi A."/>
            <person name="von Dassow P."/>
            <person name="Vyverman W."/>
            <person name="Willis A."/>
            <person name="Wyrwicz L.S."/>
            <person name="Rokhsar D.S."/>
            <person name="Weissenbach J."/>
            <person name="Armbrust E.V."/>
            <person name="Green B.R."/>
            <person name="Van de Peer Y."/>
            <person name="Grigoriev I.V."/>
        </authorList>
    </citation>
    <scope>NUCLEOTIDE SEQUENCE [LARGE SCALE GENOMIC DNA]</scope>
    <source>
        <strain evidence="7 8">CCMP1335</strain>
    </source>
</reference>
<evidence type="ECO:0000256" key="3">
    <source>
        <dbReference type="ARBA" id="ARBA00023157"/>
    </source>
</evidence>
<evidence type="ECO:0000313" key="7">
    <source>
        <dbReference type="EMBL" id="EED88704.1"/>
    </source>
</evidence>
<protein>
    <submittedName>
        <fullName evidence="7">Sig3-like protein</fullName>
    </submittedName>
</protein>
<dbReference type="eggNOG" id="KOG1225">
    <property type="taxonomic scope" value="Eukaryota"/>
</dbReference>
<dbReference type="PROSITE" id="PS00022">
    <property type="entry name" value="EGF_1"/>
    <property type="match status" value="2"/>
</dbReference>
<dbReference type="HOGENOM" id="CLU_074962_0_0_1"/>
<dbReference type="AlphaFoldDB" id="B8CC41"/>
<proteinExistence type="predicted"/>
<dbReference type="PANTHER" id="PTHR11219">
    <property type="entry name" value="TENEURIN AND N-ACETYLGLUCOSAMINE-1-PHOSPHODIESTER ALPHA-N-ACETYLGLUCOSAMINIDASE"/>
    <property type="match status" value="1"/>
</dbReference>
<dbReference type="PROSITE" id="PS01186">
    <property type="entry name" value="EGF_2"/>
    <property type="match status" value="1"/>
</dbReference>
<dbReference type="KEGG" id="tps:THAPSDRAFT_9724"/>
<dbReference type="Pfam" id="PF07974">
    <property type="entry name" value="EGF_2"/>
    <property type="match status" value="1"/>
</dbReference>
<dbReference type="PaxDb" id="35128-Thaps9724"/>
<dbReference type="PROSITE" id="PS50026">
    <property type="entry name" value="EGF_3"/>
    <property type="match status" value="1"/>
</dbReference>
<evidence type="ECO:0000256" key="4">
    <source>
        <dbReference type="PROSITE-ProRule" id="PRU00076"/>
    </source>
</evidence>
<evidence type="ECO:0000313" key="8">
    <source>
        <dbReference type="Proteomes" id="UP000001449"/>
    </source>
</evidence>
<dbReference type="InParanoid" id="B8CC41"/>
<dbReference type="OMA" id="LCQHATC"/>
<dbReference type="STRING" id="35128.B8CC41"/>